<dbReference type="RefSeq" id="WP_113667366.1">
    <property type="nucleotide sequence ID" value="NZ_JAPHVQ010000005.1"/>
</dbReference>
<dbReference type="AlphaFoldDB" id="A0A9X4G436"/>
<proteinExistence type="predicted"/>
<evidence type="ECO:0000313" key="3">
    <source>
        <dbReference type="Proteomes" id="UP001142444"/>
    </source>
</evidence>
<dbReference type="EMBL" id="JAPHVQ010000005">
    <property type="protein sequence ID" value="MDE8034943.1"/>
    <property type="molecule type" value="Genomic_DNA"/>
</dbReference>
<feature type="domain" description="Helix-turn-helix" evidence="1">
    <location>
        <begin position="5"/>
        <end position="50"/>
    </location>
</feature>
<protein>
    <submittedName>
        <fullName evidence="2">Helix-turn-helix domain-containing protein</fullName>
    </submittedName>
</protein>
<name>A0A9X4G436_ACTEU</name>
<comment type="caution">
    <text evidence="2">The sequence shown here is derived from an EMBL/GenBank/DDBJ whole genome shotgun (WGS) entry which is preliminary data.</text>
</comment>
<gene>
    <name evidence="2" type="ORF">OQ257_07160</name>
</gene>
<sequence length="100" mass="11652">MEQTLSLQDVAALLNLSYRTVYNNRFRWGAFKMQGSRVWRIYRSDLEKHKQHVDNDLQVISVGRKKDNLCRSTNEKTAQSGGLMLLRQAEAELDALLKRQ</sequence>
<evidence type="ECO:0000313" key="2">
    <source>
        <dbReference type="EMBL" id="MDE8034943.1"/>
    </source>
</evidence>
<dbReference type="InterPro" id="IPR041657">
    <property type="entry name" value="HTH_17"/>
</dbReference>
<keyword evidence="3" id="KW-1185">Reference proteome</keyword>
<accession>A0A9X4G436</accession>
<reference evidence="2" key="1">
    <citation type="submission" date="2022-11" db="EMBL/GenBank/DDBJ databases">
        <authorList>
            <person name="Kamali M."/>
            <person name="Peak L."/>
            <person name="Go Y.Y."/>
            <person name="Balasuriya U.B.R."/>
            <person name="Carossino M."/>
        </authorList>
    </citation>
    <scope>NUCLEOTIDE SEQUENCE</scope>
    <source>
        <strain evidence="2">4524</strain>
    </source>
</reference>
<reference evidence="2" key="2">
    <citation type="journal article" date="2023" name="Pathogens">
        <title>Pathological Features and Genomic Characterization of an Actinobacillus equuli subsp. equuli Bearing Unique Virulence-Associated Genes from an Adult Horse with Pleuropneumonia.</title>
        <authorList>
            <person name="Kamali M."/>
            <person name="Carossino M."/>
            <person name="Del Piero F."/>
            <person name="Peak L."/>
            <person name="Mitchell M.S."/>
            <person name="Willette J."/>
            <person name="Baker R."/>
            <person name="Li F."/>
            <person name="Kenez A."/>
            <person name="Balasuriya U.B.R."/>
            <person name="Go Y.Y."/>
        </authorList>
    </citation>
    <scope>NUCLEOTIDE SEQUENCE</scope>
    <source>
        <strain evidence="2">4524</strain>
    </source>
</reference>
<evidence type="ECO:0000259" key="1">
    <source>
        <dbReference type="Pfam" id="PF12728"/>
    </source>
</evidence>
<organism evidence="2 3">
    <name type="scientific">Actinobacillus equuli subsp. equuli</name>
    <dbReference type="NCBI Taxonomy" id="202947"/>
    <lineage>
        <taxon>Bacteria</taxon>
        <taxon>Pseudomonadati</taxon>
        <taxon>Pseudomonadota</taxon>
        <taxon>Gammaproteobacteria</taxon>
        <taxon>Pasteurellales</taxon>
        <taxon>Pasteurellaceae</taxon>
        <taxon>Actinobacillus</taxon>
    </lineage>
</organism>
<dbReference type="Pfam" id="PF12728">
    <property type="entry name" value="HTH_17"/>
    <property type="match status" value="1"/>
</dbReference>
<dbReference type="Proteomes" id="UP001142444">
    <property type="component" value="Unassembled WGS sequence"/>
</dbReference>